<dbReference type="SUPFAM" id="SSF51735">
    <property type="entry name" value="NAD(P)-binding Rossmann-fold domains"/>
    <property type="match status" value="1"/>
</dbReference>
<dbReference type="NCBIfam" id="NF005893">
    <property type="entry name" value="PRK07856.1"/>
    <property type="match status" value="1"/>
</dbReference>
<dbReference type="PANTHER" id="PTHR43639:SF1">
    <property type="entry name" value="SHORT-CHAIN DEHYDROGENASE_REDUCTASE FAMILY PROTEIN"/>
    <property type="match status" value="1"/>
</dbReference>
<dbReference type="SMART" id="SM00822">
    <property type="entry name" value="PKS_KR"/>
    <property type="match status" value="1"/>
</dbReference>
<dbReference type="PROSITE" id="PS00061">
    <property type="entry name" value="ADH_SHORT"/>
    <property type="match status" value="1"/>
</dbReference>
<dbReference type="Gene3D" id="3.40.50.720">
    <property type="entry name" value="NAD(P)-binding Rossmann-like Domain"/>
    <property type="match status" value="1"/>
</dbReference>
<dbReference type="Proteomes" id="UP000663908">
    <property type="component" value="Chromosome"/>
</dbReference>
<evidence type="ECO:0000256" key="3">
    <source>
        <dbReference type="SAM" id="MobiDB-lite"/>
    </source>
</evidence>
<dbReference type="PRINTS" id="PR00081">
    <property type="entry name" value="GDHRDH"/>
</dbReference>
<feature type="region of interest" description="Disordered" evidence="3">
    <location>
        <begin position="354"/>
        <end position="407"/>
    </location>
</feature>
<dbReference type="InterPro" id="IPR057326">
    <property type="entry name" value="KR_dom"/>
</dbReference>
<evidence type="ECO:0000313" key="6">
    <source>
        <dbReference type="Proteomes" id="UP000663908"/>
    </source>
</evidence>
<name>A0ABX7TPX7_STRCY</name>
<dbReference type="InterPro" id="IPR036291">
    <property type="entry name" value="NAD(P)-bd_dom_sf"/>
</dbReference>
<feature type="compositionally biased region" description="Basic and acidic residues" evidence="3">
    <location>
        <begin position="376"/>
        <end position="394"/>
    </location>
</feature>
<evidence type="ECO:0000256" key="1">
    <source>
        <dbReference type="ARBA" id="ARBA00006484"/>
    </source>
</evidence>
<dbReference type="EMBL" id="CP071839">
    <property type="protein sequence ID" value="QTD97898.1"/>
    <property type="molecule type" value="Genomic_DNA"/>
</dbReference>
<keyword evidence="6" id="KW-1185">Reference proteome</keyword>
<accession>A0ABX7TPX7</accession>
<sequence>MDNSLRGSTVVVTGGTRGVGAGIARAFADAGARVLACARRPPERPSPGVEFAPLDLRDPPAVRAFFAALPRLDVLVNNAGGTPYRRLADADAERHAKVVELNLITPLTASLAAYDHLRRSRGSIVMVGSVSGGRPSPGSAAYGAAKAGLANLAASMAVEWAPEVRVNTLVVGMVHTGSAHLHYGGPDGIAAVSRTVPLGRLAVPADIGAAAVFLASDAAAYISGASLQVHGGGERPAFLDAVPAGALRGASAGGSGVPGGSAAGSAVPGASAAGAAVPRASAAGSAAPGASTAGSAVPGASAAGAAVPGASTAGFVLPNVSAAGSAVPEASAAGSAAPDASTAGFVLPNVSASRADGPDAVSAGPRTLEPQTLDPHTPEPHVPEPHTPEPHTPEPHTPQPPTAGRES</sequence>
<evidence type="ECO:0000259" key="4">
    <source>
        <dbReference type="SMART" id="SM00822"/>
    </source>
</evidence>
<feature type="domain" description="Ketoreductase" evidence="4">
    <location>
        <begin position="8"/>
        <end position="189"/>
    </location>
</feature>
<reference evidence="5 6" key="1">
    <citation type="submission" date="2021-03" db="EMBL/GenBank/DDBJ databases">
        <title>Complete genome sequence of Streptomyces cyanogenus S136, producer of anticancer angucycline landomycin A.</title>
        <authorList>
            <person name="Hrab P."/>
            <person name="Ruckert C."/>
            <person name="Busche T."/>
            <person name="Ostash I."/>
            <person name="Kalinowski J."/>
            <person name="Fedorenko V."/>
            <person name="Yushchuk O."/>
            <person name="Ostash B."/>
        </authorList>
    </citation>
    <scope>NUCLEOTIDE SEQUENCE [LARGE SCALE GENOMIC DNA]</scope>
    <source>
        <strain evidence="5 6">S136</strain>
    </source>
</reference>
<keyword evidence="2 5" id="KW-0560">Oxidoreductase</keyword>
<dbReference type="InterPro" id="IPR002347">
    <property type="entry name" value="SDR_fam"/>
</dbReference>
<evidence type="ECO:0000313" key="5">
    <source>
        <dbReference type="EMBL" id="QTD97898.1"/>
    </source>
</evidence>
<dbReference type="PANTHER" id="PTHR43639">
    <property type="entry name" value="OXIDOREDUCTASE, SHORT-CHAIN DEHYDROGENASE/REDUCTASE FAMILY (AFU_ORTHOLOGUE AFUA_5G02870)"/>
    <property type="match status" value="1"/>
</dbReference>
<dbReference type="CDD" id="cd05233">
    <property type="entry name" value="SDR_c"/>
    <property type="match status" value="1"/>
</dbReference>
<proteinExistence type="inferred from homology"/>
<comment type="similarity">
    <text evidence="1">Belongs to the short-chain dehydrogenases/reductases (SDR) family.</text>
</comment>
<evidence type="ECO:0000256" key="2">
    <source>
        <dbReference type="ARBA" id="ARBA00023002"/>
    </source>
</evidence>
<dbReference type="Pfam" id="PF13561">
    <property type="entry name" value="adh_short_C2"/>
    <property type="match status" value="1"/>
</dbReference>
<gene>
    <name evidence="5" type="primary">fabG6</name>
    <name evidence="5" type="ORF">S1361_11120</name>
</gene>
<dbReference type="EC" id="1.1.1.100" evidence="5"/>
<dbReference type="GO" id="GO:0004316">
    <property type="term" value="F:3-oxoacyl-[acyl-carrier-protein] reductase (NADPH) activity"/>
    <property type="evidence" value="ECO:0007669"/>
    <property type="project" value="UniProtKB-EC"/>
</dbReference>
<organism evidence="5 6">
    <name type="scientific">Streptomyces cyanogenus</name>
    <dbReference type="NCBI Taxonomy" id="80860"/>
    <lineage>
        <taxon>Bacteria</taxon>
        <taxon>Bacillati</taxon>
        <taxon>Actinomycetota</taxon>
        <taxon>Actinomycetes</taxon>
        <taxon>Kitasatosporales</taxon>
        <taxon>Streptomycetaceae</taxon>
        <taxon>Streptomyces</taxon>
    </lineage>
</organism>
<protein>
    <submittedName>
        <fullName evidence="5">3-oxoacyl-[acyl-carrier-protein] reductase FabG</fullName>
        <ecNumber evidence="5">1.1.1.100</ecNumber>
    </submittedName>
</protein>
<feature type="region of interest" description="Disordered" evidence="3">
    <location>
        <begin position="284"/>
        <end position="304"/>
    </location>
</feature>
<dbReference type="InterPro" id="IPR020904">
    <property type="entry name" value="Sc_DH/Rdtase_CS"/>
</dbReference>
<dbReference type="PRINTS" id="PR00080">
    <property type="entry name" value="SDRFAMILY"/>
</dbReference>